<reference evidence="2 3" key="1">
    <citation type="submission" date="2024-03" db="EMBL/GenBank/DDBJ databases">
        <title>Novel species of the genus Variovorax.</title>
        <authorList>
            <person name="Liu Q."/>
            <person name="Xin Y.-H."/>
        </authorList>
    </citation>
    <scope>NUCLEOTIDE SEQUENCE [LARGE SCALE GENOMIC DNA]</scope>
    <source>
        <strain evidence="2 3">KACC 18501</strain>
    </source>
</reference>
<feature type="domain" description="Tetrapyrrole biosynthesis uroporphyrinogen III synthase" evidence="1">
    <location>
        <begin position="17"/>
        <end position="251"/>
    </location>
</feature>
<dbReference type="Gene3D" id="3.40.50.10090">
    <property type="match status" value="2"/>
</dbReference>
<dbReference type="Pfam" id="PF02602">
    <property type="entry name" value="HEM4"/>
    <property type="match status" value="1"/>
</dbReference>
<evidence type="ECO:0000313" key="3">
    <source>
        <dbReference type="Proteomes" id="UP001363010"/>
    </source>
</evidence>
<dbReference type="Proteomes" id="UP001363010">
    <property type="component" value="Unassembled WGS sequence"/>
</dbReference>
<keyword evidence="3" id="KW-1185">Reference proteome</keyword>
<name>A0ABU8VUJ8_9BURK</name>
<protein>
    <submittedName>
        <fullName evidence="2">Uroporphyrinogen-III synthase</fullName>
        <ecNumber evidence="2">4.2.1.75</ecNumber>
    </submittedName>
</protein>
<evidence type="ECO:0000313" key="2">
    <source>
        <dbReference type="EMBL" id="MEJ8820822.1"/>
    </source>
</evidence>
<dbReference type="InterPro" id="IPR003754">
    <property type="entry name" value="4pyrrol_synth_uPrphyn_synth"/>
</dbReference>
<dbReference type="RefSeq" id="WP_340361858.1">
    <property type="nucleotide sequence ID" value="NZ_JBBKZV010000001.1"/>
</dbReference>
<dbReference type="GO" id="GO:0004852">
    <property type="term" value="F:uroporphyrinogen-III synthase activity"/>
    <property type="evidence" value="ECO:0007669"/>
    <property type="project" value="UniProtKB-EC"/>
</dbReference>
<dbReference type="SUPFAM" id="SSF69618">
    <property type="entry name" value="HemD-like"/>
    <property type="match status" value="1"/>
</dbReference>
<comment type="caution">
    <text evidence="2">The sequence shown here is derived from an EMBL/GenBank/DDBJ whole genome shotgun (WGS) entry which is preliminary data.</text>
</comment>
<dbReference type="EMBL" id="JBBKZV010000001">
    <property type="protein sequence ID" value="MEJ8820822.1"/>
    <property type="molecule type" value="Genomic_DNA"/>
</dbReference>
<gene>
    <name evidence="2" type="ORF">WKW80_02080</name>
</gene>
<dbReference type="EC" id="4.2.1.75" evidence="2"/>
<evidence type="ECO:0000259" key="1">
    <source>
        <dbReference type="Pfam" id="PF02602"/>
    </source>
</evidence>
<dbReference type="InterPro" id="IPR036108">
    <property type="entry name" value="4pyrrol_syn_uPrphyn_synt_sf"/>
</dbReference>
<sequence length="258" mass="27334">MPSRRVIVTRPAREAARWVGALRGAGLDAVALPLIVVEPLPPIVGRHAVRVPPDRHDAWMFVSAAAVEHFFELHANDVDAMKTPRCWATGPGTMRALLEAGVPPATIDVPPEDAAQFDSEALWACVRPQVRTGARLLIVRGGDAAGRPTGRDWLARQVEAAGGVVQTLVVYRRLPPSFNAADTRLAIEGAQGGATWLFSSSEAIANLCRALPDTTWHAARAIATHARIAQAAQAAGFGAVRTSAPTVAALVASIEFTE</sequence>
<organism evidence="2 3">
    <name type="scientific">Variovorax humicola</name>
    <dbReference type="NCBI Taxonomy" id="1769758"/>
    <lineage>
        <taxon>Bacteria</taxon>
        <taxon>Pseudomonadati</taxon>
        <taxon>Pseudomonadota</taxon>
        <taxon>Betaproteobacteria</taxon>
        <taxon>Burkholderiales</taxon>
        <taxon>Comamonadaceae</taxon>
        <taxon>Variovorax</taxon>
    </lineage>
</organism>
<proteinExistence type="predicted"/>
<accession>A0ABU8VUJ8</accession>
<dbReference type="CDD" id="cd06578">
    <property type="entry name" value="HemD"/>
    <property type="match status" value="1"/>
</dbReference>
<keyword evidence="2" id="KW-0456">Lyase</keyword>